<proteinExistence type="predicted"/>
<reference evidence="1" key="1">
    <citation type="submission" date="2018-02" db="EMBL/GenBank/DDBJ databases">
        <authorList>
            <person name="Cohen D.B."/>
            <person name="Kent A.D."/>
        </authorList>
    </citation>
    <scope>NUCLEOTIDE SEQUENCE</scope>
</reference>
<gene>
    <name evidence="1" type="ORF">FSB_LOCUS57268</name>
</gene>
<dbReference type="AlphaFoldDB" id="A0A2N9IVF2"/>
<name>A0A2N9IVF2_FAGSY</name>
<protein>
    <recommendedName>
        <fullName evidence="2">RNase H type-1 domain-containing protein</fullName>
    </recommendedName>
</protein>
<dbReference type="EMBL" id="OIVN01006270">
    <property type="protein sequence ID" value="SPD29386.1"/>
    <property type="molecule type" value="Genomic_DNA"/>
</dbReference>
<accession>A0A2N9IVF2</accession>
<evidence type="ECO:0000313" key="1">
    <source>
        <dbReference type="EMBL" id="SPD29386.1"/>
    </source>
</evidence>
<evidence type="ECO:0008006" key="2">
    <source>
        <dbReference type="Google" id="ProtNLM"/>
    </source>
</evidence>
<sequence>MDVNIRHLVDQNCSLQQWISQLCSNTTDQDNIIETLPLVLTTIWCIWFHRNQVIFEGKHPNPTETMLTVKSLLYRYREANQDALEPLKTHQIHNTSSRCFMTDCQVLVFVEGKSSKSGRWQGIGFLGKHREGDYIFAGCHSTRNRDINVTKAIAIRDAVLTTCSLGFRRVIVLTIAKNMELIWEDRTQCSWQLKTIFEDLWHLQHHQNFHLQIRVAPHSIL</sequence>
<organism evidence="1">
    <name type="scientific">Fagus sylvatica</name>
    <name type="common">Beechnut</name>
    <dbReference type="NCBI Taxonomy" id="28930"/>
    <lineage>
        <taxon>Eukaryota</taxon>
        <taxon>Viridiplantae</taxon>
        <taxon>Streptophyta</taxon>
        <taxon>Embryophyta</taxon>
        <taxon>Tracheophyta</taxon>
        <taxon>Spermatophyta</taxon>
        <taxon>Magnoliopsida</taxon>
        <taxon>eudicotyledons</taxon>
        <taxon>Gunneridae</taxon>
        <taxon>Pentapetalae</taxon>
        <taxon>rosids</taxon>
        <taxon>fabids</taxon>
        <taxon>Fagales</taxon>
        <taxon>Fagaceae</taxon>
        <taxon>Fagus</taxon>
    </lineage>
</organism>